<name>A0A059EWW4_9MICR</name>
<feature type="domain" description="Tc1-like transposase DDE" evidence="1">
    <location>
        <begin position="3"/>
        <end position="37"/>
    </location>
</feature>
<evidence type="ECO:0000313" key="3">
    <source>
        <dbReference type="Proteomes" id="UP000030655"/>
    </source>
</evidence>
<proteinExistence type="predicted"/>
<dbReference type="Gene3D" id="3.30.420.10">
    <property type="entry name" value="Ribonuclease H-like superfamily/Ribonuclease H"/>
    <property type="match status" value="1"/>
</dbReference>
<feature type="non-terminal residue" evidence="2">
    <location>
        <position position="1"/>
    </location>
</feature>
<gene>
    <name evidence="2" type="ORF">H312_03253</name>
</gene>
<dbReference type="Proteomes" id="UP000030655">
    <property type="component" value="Unassembled WGS sequence"/>
</dbReference>
<keyword evidence="3" id="KW-1185">Reference proteome</keyword>
<dbReference type="Pfam" id="PF13358">
    <property type="entry name" value="DDE_3"/>
    <property type="match status" value="1"/>
</dbReference>
<dbReference type="VEuPathDB" id="MicrosporidiaDB:H312_03253"/>
<protein>
    <recommendedName>
        <fullName evidence="1">Tc1-like transposase DDE domain-containing protein</fullName>
    </recommendedName>
</protein>
<sequence>KKFLKNKDIKLLPWPAQSPNMNQIENLWDILDEKWRKKS</sequence>
<reference evidence="2 3" key="2">
    <citation type="submission" date="2014-03" db="EMBL/GenBank/DDBJ databases">
        <title>The Genome Sequence of Anncaliia algerae insect isolate PRA339.</title>
        <authorList>
            <consortium name="The Broad Institute Genome Sequencing Platform"/>
            <consortium name="The Broad Institute Genome Sequencing Center for Infectious Disease"/>
            <person name="Cuomo C."/>
            <person name="Becnel J."/>
            <person name="Sanscrainte N."/>
            <person name="Walker B."/>
            <person name="Young S.K."/>
            <person name="Zeng Q."/>
            <person name="Gargeya S."/>
            <person name="Fitzgerald M."/>
            <person name="Haas B."/>
            <person name="Abouelleil A."/>
            <person name="Alvarado L."/>
            <person name="Arachchi H.M."/>
            <person name="Berlin A.M."/>
            <person name="Chapman S.B."/>
            <person name="Dewar J."/>
            <person name="Goldberg J."/>
            <person name="Griggs A."/>
            <person name="Gujja S."/>
            <person name="Hansen M."/>
            <person name="Howarth C."/>
            <person name="Imamovic A."/>
            <person name="Larimer J."/>
            <person name="McCowan C."/>
            <person name="Murphy C."/>
            <person name="Neiman D."/>
            <person name="Pearson M."/>
            <person name="Priest M."/>
            <person name="Roberts A."/>
            <person name="Saif S."/>
            <person name="Shea T."/>
            <person name="Sisk P."/>
            <person name="Sykes S."/>
            <person name="Wortman J."/>
            <person name="Nusbaum C."/>
            <person name="Birren B."/>
        </authorList>
    </citation>
    <scope>NUCLEOTIDE SEQUENCE [LARGE SCALE GENOMIC DNA]</scope>
    <source>
        <strain evidence="2 3">PRA339</strain>
    </source>
</reference>
<dbReference type="EMBL" id="KK365290">
    <property type="protein sequence ID" value="KCZ79362.1"/>
    <property type="molecule type" value="Genomic_DNA"/>
</dbReference>
<evidence type="ECO:0000259" key="1">
    <source>
        <dbReference type="Pfam" id="PF13358"/>
    </source>
</evidence>
<reference evidence="3" key="1">
    <citation type="submission" date="2013-02" db="EMBL/GenBank/DDBJ databases">
        <authorList>
            <consortium name="The Broad Institute Genome Sequencing Platform"/>
            <person name="Cuomo C."/>
            <person name="Becnel J."/>
            <person name="Sanscrainte N."/>
            <person name="Walker B."/>
            <person name="Young S.K."/>
            <person name="Zeng Q."/>
            <person name="Gargeya S."/>
            <person name="Fitzgerald M."/>
            <person name="Haas B."/>
            <person name="Abouelleil A."/>
            <person name="Alvarado L."/>
            <person name="Arachchi H.M."/>
            <person name="Berlin A.M."/>
            <person name="Chapman S.B."/>
            <person name="Dewar J."/>
            <person name="Goldberg J."/>
            <person name="Griggs A."/>
            <person name="Gujja S."/>
            <person name="Hansen M."/>
            <person name="Howarth C."/>
            <person name="Imamovic A."/>
            <person name="Larimer J."/>
            <person name="McCowan C."/>
            <person name="Murphy C."/>
            <person name="Neiman D."/>
            <person name="Pearson M."/>
            <person name="Priest M."/>
            <person name="Roberts A."/>
            <person name="Saif S."/>
            <person name="Shea T."/>
            <person name="Sisk P."/>
            <person name="Sykes S."/>
            <person name="Wortman J."/>
            <person name="Nusbaum C."/>
            <person name="Birren B."/>
        </authorList>
    </citation>
    <scope>NUCLEOTIDE SEQUENCE [LARGE SCALE GENOMIC DNA]</scope>
    <source>
        <strain evidence="3">PRA339</strain>
    </source>
</reference>
<dbReference type="AlphaFoldDB" id="A0A059EWW4"/>
<dbReference type="GO" id="GO:0003676">
    <property type="term" value="F:nucleic acid binding"/>
    <property type="evidence" value="ECO:0007669"/>
    <property type="project" value="InterPro"/>
</dbReference>
<accession>A0A059EWW4</accession>
<dbReference type="OrthoDB" id="2195231at2759"/>
<dbReference type="InterPro" id="IPR036397">
    <property type="entry name" value="RNaseH_sf"/>
</dbReference>
<dbReference type="InterPro" id="IPR038717">
    <property type="entry name" value="Tc1-like_DDE_dom"/>
</dbReference>
<organism evidence="2 3">
    <name type="scientific">Anncaliia algerae PRA339</name>
    <dbReference type="NCBI Taxonomy" id="1288291"/>
    <lineage>
        <taxon>Eukaryota</taxon>
        <taxon>Fungi</taxon>
        <taxon>Fungi incertae sedis</taxon>
        <taxon>Microsporidia</taxon>
        <taxon>Tubulinosematoidea</taxon>
        <taxon>Tubulinosematidae</taxon>
        <taxon>Anncaliia</taxon>
    </lineage>
</organism>
<dbReference type="HOGENOM" id="CLU_3322407_0_0_1"/>
<evidence type="ECO:0000313" key="2">
    <source>
        <dbReference type="EMBL" id="KCZ79362.1"/>
    </source>
</evidence>